<evidence type="ECO:0000313" key="1">
    <source>
        <dbReference type="EMBL" id="MCD2424923.1"/>
    </source>
</evidence>
<dbReference type="PANTHER" id="PTHR35810">
    <property type="entry name" value="CYTOPLASMIC PROTEIN-RELATED"/>
    <property type="match status" value="1"/>
</dbReference>
<keyword evidence="2" id="KW-1185">Reference proteome</keyword>
<dbReference type="PIRSF" id="PIRSF015268">
    <property type="entry name" value="Virulence_RhuM"/>
    <property type="match status" value="1"/>
</dbReference>
<dbReference type="InterPro" id="IPR011204">
    <property type="entry name" value="Virulence_RhuM-like"/>
</dbReference>
<evidence type="ECO:0000313" key="2">
    <source>
        <dbReference type="Proteomes" id="UP001199816"/>
    </source>
</evidence>
<dbReference type="Proteomes" id="UP001199816">
    <property type="component" value="Unassembled WGS sequence"/>
</dbReference>
<dbReference type="Pfam" id="PF13310">
    <property type="entry name" value="Virulence_RhuM"/>
    <property type="match status" value="1"/>
</dbReference>
<organism evidence="1 2">
    <name type="scientific">Niabella pedocola</name>
    <dbReference type="NCBI Taxonomy" id="1752077"/>
    <lineage>
        <taxon>Bacteria</taxon>
        <taxon>Pseudomonadati</taxon>
        <taxon>Bacteroidota</taxon>
        <taxon>Chitinophagia</taxon>
        <taxon>Chitinophagales</taxon>
        <taxon>Chitinophagaceae</taxon>
        <taxon>Niabella</taxon>
    </lineage>
</organism>
<proteinExistence type="predicted"/>
<sequence>MKEEQNIIIYKTQDGKTSVSLYAKDGSVWMNQQQLAELFDTSVPNISMHISNILKDRELNENSVIKEYLTTAADGKDYRVTFYSLDMILAIGFRVRSKRGTQFRQWANRHLKEYLIKGFVMDDERLKNPDGRPDYFDELLARIRDVRASEKRFYQKVKDLFSLSSDYDSTDKATQMFFAETQNKLLFAITGKTAAEIIISRANANDPNMALTSWKGTIVRKQDIFIAKNYLLEDEIDSLNRFVVVFLETAELRAKNRQDITMDFWKENVDKILQLNDKPVLAHKGSISNAQMEKMIEDVYEQFDAKRKTNDALQADAADLEEIKKLEQAIKNRMP</sequence>
<name>A0ABS8PV28_9BACT</name>
<dbReference type="PANTHER" id="PTHR35810:SF1">
    <property type="entry name" value="CYTOPLASMIC PROTEIN"/>
    <property type="match status" value="1"/>
</dbReference>
<reference evidence="1 2" key="1">
    <citation type="submission" date="2021-11" db="EMBL/GenBank/DDBJ databases">
        <title>Genomic of Niabella pedocola.</title>
        <authorList>
            <person name="Wu T."/>
        </authorList>
    </citation>
    <scope>NUCLEOTIDE SEQUENCE [LARGE SCALE GENOMIC DNA]</scope>
    <source>
        <strain evidence="1 2">JCM 31011</strain>
    </source>
</reference>
<dbReference type="EMBL" id="JAJNEC010000005">
    <property type="protein sequence ID" value="MCD2424923.1"/>
    <property type="molecule type" value="Genomic_DNA"/>
</dbReference>
<accession>A0ABS8PV28</accession>
<protein>
    <submittedName>
        <fullName evidence="1">Virulence RhuM family protein</fullName>
    </submittedName>
</protein>
<comment type="caution">
    <text evidence="1">The sequence shown here is derived from an EMBL/GenBank/DDBJ whole genome shotgun (WGS) entry which is preliminary data.</text>
</comment>
<dbReference type="RefSeq" id="WP_231007272.1">
    <property type="nucleotide sequence ID" value="NZ_JAJNEC010000005.1"/>
</dbReference>
<gene>
    <name evidence="1" type="ORF">LQ567_19220</name>
</gene>